<evidence type="ECO:0000313" key="1">
    <source>
        <dbReference type="EMBL" id="MET3662260.1"/>
    </source>
</evidence>
<keyword evidence="2" id="KW-1185">Reference proteome</keyword>
<sequence length="26" mass="2970">AHKLIQMLDAKWDEIRKSDMVKGGAK</sequence>
<gene>
    <name evidence="1" type="ORF">ABID44_002594</name>
</gene>
<organism evidence="1 2">
    <name type="scientific">Aquamicrobium ahrensii</name>
    <dbReference type="NCBI Taxonomy" id="469551"/>
    <lineage>
        <taxon>Bacteria</taxon>
        <taxon>Pseudomonadati</taxon>
        <taxon>Pseudomonadota</taxon>
        <taxon>Alphaproteobacteria</taxon>
        <taxon>Hyphomicrobiales</taxon>
        <taxon>Phyllobacteriaceae</taxon>
        <taxon>Aquamicrobium</taxon>
    </lineage>
</organism>
<protein>
    <submittedName>
        <fullName evidence="1">Uncharacterized protein</fullName>
    </submittedName>
</protein>
<reference evidence="1 2" key="1">
    <citation type="submission" date="2024-06" db="EMBL/GenBank/DDBJ databases">
        <title>Genomic Encyclopedia of Type Strains, Phase IV (KMG-IV): sequencing the most valuable type-strain genomes for metagenomic binning, comparative biology and taxonomic classification.</title>
        <authorList>
            <person name="Goeker M."/>
        </authorList>
    </citation>
    <scope>NUCLEOTIDE SEQUENCE [LARGE SCALE GENOMIC DNA]</scope>
    <source>
        <strain evidence="1 2">DSM 19730</strain>
    </source>
</reference>
<dbReference type="Proteomes" id="UP001549143">
    <property type="component" value="Unassembled WGS sequence"/>
</dbReference>
<evidence type="ECO:0000313" key="2">
    <source>
        <dbReference type="Proteomes" id="UP001549143"/>
    </source>
</evidence>
<feature type="non-terminal residue" evidence="1">
    <location>
        <position position="1"/>
    </location>
</feature>
<comment type="caution">
    <text evidence="1">The sequence shown here is derived from an EMBL/GenBank/DDBJ whole genome shotgun (WGS) entry which is preliminary data.</text>
</comment>
<dbReference type="EMBL" id="JBEPMN010000009">
    <property type="protein sequence ID" value="MET3662260.1"/>
    <property type="molecule type" value="Genomic_DNA"/>
</dbReference>
<proteinExistence type="predicted"/>
<accession>A0ABV2KNS0</accession>
<name>A0ABV2KNS0_9HYPH</name>